<dbReference type="AlphaFoldDB" id="A0AAV5RJK2"/>
<comment type="caution">
    <text evidence="2">The sequence shown here is derived from an EMBL/GenBank/DDBJ whole genome shotgun (WGS) entry which is preliminary data.</text>
</comment>
<dbReference type="Pfam" id="PF04194">
    <property type="entry name" value="PDCD2_C"/>
    <property type="match status" value="1"/>
</dbReference>
<name>A0AAV5RJK2_STABA</name>
<protein>
    <submittedName>
        <fullName evidence="2">Tsr4 protein</fullName>
    </submittedName>
</protein>
<organism evidence="2 3">
    <name type="scientific">Starmerella bacillaris</name>
    <name type="common">Yeast</name>
    <name type="synonym">Candida zemplinina</name>
    <dbReference type="NCBI Taxonomy" id="1247836"/>
    <lineage>
        <taxon>Eukaryota</taxon>
        <taxon>Fungi</taxon>
        <taxon>Dikarya</taxon>
        <taxon>Ascomycota</taxon>
        <taxon>Saccharomycotina</taxon>
        <taxon>Dipodascomycetes</taxon>
        <taxon>Dipodascales</taxon>
        <taxon>Trichomonascaceae</taxon>
        <taxon>Starmerella</taxon>
    </lineage>
</organism>
<dbReference type="EMBL" id="BTGC01000008">
    <property type="protein sequence ID" value="GMM51744.1"/>
    <property type="molecule type" value="Genomic_DNA"/>
</dbReference>
<gene>
    <name evidence="2" type="ORF">DASB73_027070</name>
</gene>
<proteinExistence type="predicted"/>
<dbReference type="PANTHER" id="PTHR47524:SF1">
    <property type="entry name" value="20S RRNA ACCUMULATION PROTEIN 4"/>
    <property type="match status" value="1"/>
</dbReference>
<evidence type="ECO:0000259" key="1">
    <source>
        <dbReference type="Pfam" id="PF04194"/>
    </source>
</evidence>
<evidence type="ECO:0000313" key="3">
    <source>
        <dbReference type="Proteomes" id="UP001362899"/>
    </source>
</evidence>
<evidence type="ECO:0000313" key="2">
    <source>
        <dbReference type="EMBL" id="GMM51744.1"/>
    </source>
</evidence>
<sequence>MSDSEGDFDDIETGVSSVLLGFSGKEASKGELNVLGNHIGGEPIWFQNKGPDHALTICKVCEKDLDLLAQLSCPLPDKDYDRALYIFTCSDPNCRRKKGSIRAIKGVESNDQVKKRIMAELAEEEPQNNLVPTSGNLGDLLFGSSSKLKIPEPVPTAPIVQKEPKQQMSYAKKLSQYKKRDFTYVKGKYGCRILLVEEEYFDQKNEDQKYSNVKIDTEEPADDPESQSSNTDNVVDASAINDPMFSHFVEIVEYNPDQVLRYEYGLKPLYYSSKDDIPREVNELKNRVLEVQLMPQLISVLETDEMIADGMEWGTIFIATEKDDILPQLDSNGVGYTEEWVGVQWEQENIR</sequence>
<dbReference type="GO" id="GO:0005737">
    <property type="term" value="C:cytoplasm"/>
    <property type="evidence" value="ECO:0007669"/>
    <property type="project" value="InterPro"/>
</dbReference>
<accession>A0AAV5RJK2</accession>
<keyword evidence="3" id="KW-1185">Reference proteome</keyword>
<dbReference type="Proteomes" id="UP001362899">
    <property type="component" value="Unassembled WGS sequence"/>
</dbReference>
<feature type="domain" description="Programmed cell death protein 2 C-terminal" evidence="1">
    <location>
        <begin position="242"/>
        <end position="345"/>
    </location>
</feature>
<dbReference type="InterPro" id="IPR007320">
    <property type="entry name" value="PDCD2_C"/>
</dbReference>
<reference evidence="2 3" key="1">
    <citation type="journal article" date="2023" name="Elife">
        <title>Identification of key yeast species and microbe-microbe interactions impacting larval growth of Drosophila in the wild.</title>
        <authorList>
            <person name="Mure A."/>
            <person name="Sugiura Y."/>
            <person name="Maeda R."/>
            <person name="Honda K."/>
            <person name="Sakurai N."/>
            <person name="Takahashi Y."/>
            <person name="Watada M."/>
            <person name="Katoh T."/>
            <person name="Gotoh A."/>
            <person name="Gotoh Y."/>
            <person name="Taniguchi I."/>
            <person name="Nakamura K."/>
            <person name="Hayashi T."/>
            <person name="Katayama T."/>
            <person name="Uemura T."/>
            <person name="Hattori Y."/>
        </authorList>
    </citation>
    <scope>NUCLEOTIDE SEQUENCE [LARGE SCALE GENOMIC DNA]</scope>
    <source>
        <strain evidence="2 3">SB-73</strain>
    </source>
</reference>
<dbReference type="GO" id="GO:0030490">
    <property type="term" value="P:maturation of SSU-rRNA"/>
    <property type="evidence" value="ECO:0007669"/>
    <property type="project" value="TreeGrafter"/>
</dbReference>
<dbReference type="PANTHER" id="PTHR47524">
    <property type="entry name" value="20S RRNA ACCUMULATION PROTEIN 4"/>
    <property type="match status" value="1"/>
</dbReference>